<dbReference type="RefSeq" id="WP_122953217.1">
    <property type="nucleotide sequence ID" value="NZ_BJOD01000042.1"/>
</dbReference>
<evidence type="ECO:0000313" key="3">
    <source>
        <dbReference type="EMBL" id="RNB52578.1"/>
    </source>
</evidence>
<reference evidence="3 4" key="1">
    <citation type="submission" date="2018-10" db="EMBL/GenBank/DDBJ databases">
        <title>Phylogenomics of Brevibacillus.</title>
        <authorList>
            <person name="Dunlap C."/>
        </authorList>
    </citation>
    <scope>NUCLEOTIDE SEQUENCE [LARGE SCALE GENOMIC DNA]</scope>
    <source>
        <strain evidence="3 4">NRRL NRS 1219</strain>
    </source>
</reference>
<evidence type="ECO:0000313" key="4">
    <source>
        <dbReference type="Proteomes" id="UP000276178"/>
    </source>
</evidence>
<name>A0A3M8AMZ6_9BACL</name>
<keyword evidence="1" id="KW-0472">Membrane</keyword>
<sequence length="101" mass="11699">MKKYVAMCCLSVVYTFFGEMLVFLLADPHALGDTTIYHFLKNGYYIMGFVIVVWTVKVIYRKGFHSNKKELVLDYAIYAVMVMLAYTCTNIVIDTYFAHLV</sequence>
<dbReference type="AlphaFoldDB" id="A0A3M8AMZ6"/>
<evidence type="ECO:0000313" key="5">
    <source>
        <dbReference type="Proteomes" id="UP000317180"/>
    </source>
</evidence>
<evidence type="ECO:0000256" key="1">
    <source>
        <dbReference type="SAM" id="Phobius"/>
    </source>
</evidence>
<dbReference type="EMBL" id="BJOD01000042">
    <property type="protein sequence ID" value="GED27474.1"/>
    <property type="molecule type" value="Genomic_DNA"/>
</dbReference>
<feature type="transmembrane region" description="Helical" evidence="1">
    <location>
        <begin position="42"/>
        <end position="60"/>
    </location>
</feature>
<proteinExistence type="predicted"/>
<comment type="caution">
    <text evidence="3">The sequence shown here is derived from an EMBL/GenBank/DDBJ whole genome shotgun (WGS) entry which is preliminary data.</text>
</comment>
<dbReference type="Proteomes" id="UP000276178">
    <property type="component" value="Unassembled WGS sequence"/>
</dbReference>
<dbReference type="OrthoDB" id="9941829at2"/>
<dbReference type="EMBL" id="RHHN01000056">
    <property type="protein sequence ID" value="RNB52578.1"/>
    <property type="molecule type" value="Genomic_DNA"/>
</dbReference>
<keyword evidence="1" id="KW-0812">Transmembrane</keyword>
<accession>A0A3M8AMZ6</accession>
<dbReference type="GeneID" id="82808755"/>
<keyword evidence="1" id="KW-1133">Transmembrane helix</keyword>
<gene>
    <name evidence="2" type="ORF">BAG01nite_35760</name>
    <name evidence="3" type="ORF">EB820_18885</name>
</gene>
<feature type="transmembrane region" description="Helical" evidence="1">
    <location>
        <begin position="72"/>
        <end position="93"/>
    </location>
</feature>
<organism evidence="3 4">
    <name type="scientific">Brevibacillus agri</name>
    <dbReference type="NCBI Taxonomy" id="51101"/>
    <lineage>
        <taxon>Bacteria</taxon>
        <taxon>Bacillati</taxon>
        <taxon>Bacillota</taxon>
        <taxon>Bacilli</taxon>
        <taxon>Bacillales</taxon>
        <taxon>Paenibacillaceae</taxon>
        <taxon>Brevibacillus</taxon>
    </lineage>
</organism>
<evidence type="ECO:0000313" key="2">
    <source>
        <dbReference type="EMBL" id="GED27474.1"/>
    </source>
</evidence>
<dbReference type="Proteomes" id="UP000317180">
    <property type="component" value="Unassembled WGS sequence"/>
</dbReference>
<keyword evidence="5" id="KW-1185">Reference proteome</keyword>
<protein>
    <submittedName>
        <fullName evidence="3">Uncharacterized protein</fullName>
    </submittedName>
</protein>
<reference evidence="2 5" key="2">
    <citation type="submission" date="2019-06" db="EMBL/GenBank/DDBJ databases">
        <title>Whole genome shotgun sequence of Brevibacillus agri NBRC 15538.</title>
        <authorList>
            <person name="Hosoyama A."/>
            <person name="Uohara A."/>
            <person name="Ohji S."/>
            <person name="Ichikawa N."/>
        </authorList>
    </citation>
    <scope>NUCLEOTIDE SEQUENCE [LARGE SCALE GENOMIC DNA]</scope>
    <source>
        <strain evidence="2 5">NBRC 15538</strain>
    </source>
</reference>